<accession>A0AAD3HAN4</accession>
<reference evidence="2 3" key="1">
    <citation type="journal article" date="2021" name="Sci. Rep.">
        <title>The genome of the diatom Chaetoceros tenuissimus carries an ancient integrated fragment of an extant virus.</title>
        <authorList>
            <person name="Hongo Y."/>
            <person name="Kimura K."/>
            <person name="Takaki Y."/>
            <person name="Yoshida Y."/>
            <person name="Baba S."/>
            <person name="Kobayashi G."/>
            <person name="Nagasaki K."/>
            <person name="Hano T."/>
            <person name="Tomaru Y."/>
        </authorList>
    </citation>
    <scope>NUCLEOTIDE SEQUENCE [LARGE SCALE GENOMIC DNA]</scope>
    <source>
        <strain evidence="2 3">NIES-3715</strain>
    </source>
</reference>
<feature type="region of interest" description="Disordered" evidence="1">
    <location>
        <begin position="96"/>
        <end position="123"/>
    </location>
</feature>
<keyword evidence="3" id="KW-1185">Reference proteome</keyword>
<feature type="compositionally biased region" description="Basic and acidic residues" evidence="1">
    <location>
        <begin position="96"/>
        <end position="105"/>
    </location>
</feature>
<organism evidence="2 3">
    <name type="scientific">Chaetoceros tenuissimus</name>
    <dbReference type="NCBI Taxonomy" id="426638"/>
    <lineage>
        <taxon>Eukaryota</taxon>
        <taxon>Sar</taxon>
        <taxon>Stramenopiles</taxon>
        <taxon>Ochrophyta</taxon>
        <taxon>Bacillariophyta</taxon>
        <taxon>Coscinodiscophyceae</taxon>
        <taxon>Chaetocerotophycidae</taxon>
        <taxon>Chaetocerotales</taxon>
        <taxon>Chaetocerotaceae</taxon>
        <taxon>Chaetoceros</taxon>
    </lineage>
</organism>
<dbReference type="Pfam" id="PF00612">
    <property type="entry name" value="IQ"/>
    <property type="match status" value="2"/>
</dbReference>
<dbReference type="EMBL" id="BLLK01000051">
    <property type="protein sequence ID" value="GFH56149.1"/>
    <property type="molecule type" value="Genomic_DNA"/>
</dbReference>
<gene>
    <name evidence="2" type="ORF">CTEN210_12625</name>
</gene>
<sequence length="599" mass="69641">MNPIGQVHDELLHDLNLLEEEGYDSDSSIESEFLVVDGEEEVSSSVFELFESASNSLLKTTRDASITITNASNLYKATESVTAPTEDVEEHIEVEVCENESKDNLEDAGEDSVGEKSESLHSSNEYFKSEPTFMDELLEKAANSSVHVQNVDPLLEDTKSNQLRSFETLQEVTEIESSPTHISDSTIVESDELSQIEKEFSEEKNVQAKRRTNIQRRRELLISQERVLQSTRSSAIFTLTPLVKRYVASFRKRRNDKISKRQKSILHFTKVRELLILQRSISKWAEMAFLSRRVSVICKWYRGCIARRKAKSILKTVARERSVEQMKSTVEKYRKRSIFLFWKRQVVCVKEMEKQQLARRVSSALCIQKGVRCHLSRIKLKKMKRENEYLNRTRSKVAFQIWRTHFLRVKVNRELFRRLQEKEAASSVIQKYFRGFRIRSRFLLALKKEAVCMKKDSEIDDILKDDSIDSLLNEILLEEDENNCDNEWRPQLPKIEAEVPTKPTGITHSSQIKDTVAKEDRLPPITSDHITSSAVNSEVPGGRQELMSEWKIKDKNVLANMMKRRDTMNKVKRRNARRKKLSNPVNRFNNFLKTRSKLK</sequence>
<dbReference type="Proteomes" id="UP001054902">
    <property type="component" value="Unassembled WGS sequence"/>
</dbReference>
<dbReference type="SMART" id="SM00015">
    <property type="entry name" value="IQ"/>
    <property type="match status" value="3"/>
</dbReference>
<protein>
    <submittedName>
        <fullName evidence="2">Uncharacterized protein</fullName>
    </submittedName>
</protein>
<evidence type="ECO:0000313" key="3">
    <source>
        <dbReference type="Proteomes" id="UP001054902"/>
    </source>
</evidence>
<comment type="caution">
    <text evidence="2">The sequence shown here is derived from an EMBL/GenBank/DDBJ whole genome shotgun (WGS) entry which is preliminary data.</text>
</comment>
<name>A0AAD3HAN4_9STRA</name>
<evidence type="ECO:0000313" key="2">
    <source>
        <dbReference type="EMBL" id="GFH56149.1"/>
    </source>
</evidence>
<dbReference type="InterPro" id="IPR000048">
    <property type="entry name" value="IQ_motif_EF-hand-BS"/>
</dbReference>
<evidence type="ECO:0000256" key="1">
    <source>
        <dbReference type="SAM" id="MobiDB-lite"/>
    </source>
</evidence>
<dbReference type="PROSITE" id="PS50096">
    <property type="entry name" value="IQ"/>
    <property type="match status" value="2"/>
</dbReference>
<dbReference type="AlphaFoldDB" id="A0AAD3HAN4"/>
<proteinExistence type="predicted"/>